<dbReference type="GO" id="GO:0020037">
    <property type="term" value="F:heme binding"/>
    <property type="evidence" value="ECO:0007669"/>
    <property type="project" value="InterPro"/>
</dbReference>
<feature type="compositionally biased region" description="Polar residues" evidence="7">
    <location>
        <begin position="241"/>
        <end position="254"/>
    </location>
</feature>
<dbReference type="InterPro" id="IPR009050">
    <property type="entry name" value="Globin-like_sf"/>
</dbReference>
<dbReference type="Pfam" id="PF00042">
    <property type="entry name" value="Globin"/>
    <property type="match status" value="1"/>
</dbReference>
<name>A0AAQ4FI25_AMBAM</name>
<keyword evidence="4" id="KW-0479">Metal-binding</keyword>
<evidence type="ECO:0000313" key="9">
    <source>
        <dbReference type="EMBL" id="KAK8786351.1"/>
    </source>
</evidence>
<feature type="domain" description="Globin" evidence="8">
    <location>
        <begin position="17"/>
        <end position="165"/>
    </location>
</feature>
<dbReference type="Gene3D" id="1.10.490.10">
    <property type="entry name" value="Globins"/>
    <property type="match status" value="1"/>
</dbReference>
<evidence type="ECO:0000256" key="1">
    <source>
        <dbReference type="ARBA" id="ARBA00022448"/>
    </source>
</evidence>
<accession>A0AAQ4FI25</accession>
<dbReference type="GO" id="GO:0019825">
    <property type="term" value="F:oxygen binding"/>
    <property type="evidence" value="ECO:0007669"/>
    <property type="project" value="InterPro"/>
</dbReference>
<dbReference type="SUPFAM" id="SSF46458">
    <property type="entry name" value="Globin-like"/>
    <property type="match status" value="1"/>
</dbReference>
<evidence type="ECO:0000256" key="2">
    <source>
        <dbReference type="ARBA" id="ARBA00022617"/>
    </source>
</evidence>
<keyword evidence="3 6" id="KW-0561">Oxygen transport</keyword>
<feature type="region of interest" description="Disordered" evidence="7">
    <location>
        <begin position="230"/>
        <end position="296"/>
    </location>
</feature>
<evidence type="ECO:0000256" key="4">
    <source>
        <dbReference type="ARBA" id="ARBA00022723"/>
    </source>
</evidence>
<comment type="caution">
    <text evidence="9">The sequence shown here is derived from an EMBL/GenBank/DDBJ whole genome shotgun (WGS) entry which is preliminary data.</text>
</comment>
<protein>
    <recommendedName>
        <fullName evidence="8">Globin domain-containing protein</fullName>
    </recommendedName>
</protein>
<keyword evidence="1 6" id="KW-0813">Transport</keyword>
<dbReference type="InterPro" id="IPR000971">
    <property type="entry name" value="Globin"/>
</dbReference>
<reference evidence="9 10" key="1">
    <citation type="journal article" date="2023" name="Arcadia Sci">
        <title>De novo assembly of a long-read Amblyomma americanum tick genome.</title>
        <authorList>
            <person name="Chou S."/>
            <person name="Poskanzer K.E."/>
            <person name="Rollins M."/>
            <person name="Thuy-Boun P.S."/>
        </authorList>
    </citation>
    <scope>NUCLEOTIDE SEQUENCE [LARGE SCALE GENOMIC DNA]</scope>
    <source>
        <strain evidence="9">F_SG_1</strain>
        <tissue evidence="9">Salivary glands</tissue>
    </source>
</reference>
<evidence type="ECO:0000256" key="3">
    <source>
        <dbReference type="ARBA" id="ARBA00022621"/>
    </source>
</evidence>
<evidence type="ECO:0000259" key="8">
    <source>
        <dbReference type="PROSITE" id="PS01033"/>
    </source>
</evidence>
<dbReference type="EMBL" id="JARKHS020002803">
    <property type="protein sequence ID" value="KAK8786351.1"/>
    <property type="molecule type" value="Genomic_DNA"/>
</dbReference>
<keyword evidence="2 6" id="KW-0349">Heme</keyword>
<dbReference type="CDD" id="cd01040">
    <property type="entry name" value="Mb-like"/>
    <property type="match status" value="1"/>
</dbReference>
<evidence type="ECO:0000256" key="6">
    <source>
        <dbReference type="RuleBase" id="RU000356"/>
    </source>
</evidence>
<sequence length="296" mass="32664">MGNIHRKKGELPYELTGLTENEVKLVQQTWRKFSSENPECGVLLFLSLFIKHPEYIQLFDPFRGKPIAALKDNPTFRAHGCSIGYHITSMVESLRDPGTFEILVRRNATEHMRRKGVKPLHFEVMGQRIVDVLQATDERHMTPAAVNAWRKFFACMVAIIQDVYDKAAAERAERASIASAASEYYSRTSTVKDETMLTLTPVRSTAASNGGGSDRAKVAASATLPAAHAVTAAKRAPRIIRQQSAVSTKASSGSEGHKADADTTSRQGRSAAKKTAKAKAPTMEESRKKEPRKQRP</sequence>
<proteinExistence type="inferred from homology"/>
<comment type="similarity">
    <text evidence="6">Belongs to the globin family.</text>
</comment>
<dbReference type="GO" id="GO:0046872">
    <property type="term" value="F:metal ion binding"/>
    <property type="evidence" value="ECO:0007669"/>
    <property type="project" value="UniProtKB-KW"/>
</dbReference>
<dbReference type="PANTHER" id="PTHR47217:SF1">
    <property type="entry name" value="GLOBIN-LIKE PROTEIN"/>
    <property type="match status" value="1"/>
</dbReference>
<keyword evidence="10" id="KW-1185">Reference proteome</keyword>
<dbReference type="InterPro" id="IPR012292">
    <property type="entry name" value="Globin/Proto"/>
</dbReference>
<dbReference type="GO" id="GO:0005344">
    <property type="term" value="F:oxygen carrier activity"/>
    <property type="evidence" value="ECO:0007669"/>
    <property type="project" value="UniProtKB-KW"/>
</dbReference>
<dbReference type="Proteomes" id="UP001321473">
    <property type="component" value="Unassembled WGS sequence"/>
</dbReference>
<dbReference type="InterPro" id="IPR044399">
    <property type="entry name" value="Mb-like_M"/>
</dbReference>
<dbReference type="AlphaFoldDB" id="A0AAQ4FI25"/>
<dbReference type="PROSITE" id="PS01033">
    <property type="entry name" value="GLOBIN"/>
    <property type="match status" value="1"/>
</dbReference>
<evidence type="ECO:0000313" key="10">
    <source>
        <dbReference type="Proteomes" id="UP001321473"/>
    </source>
</evidence>
<keyword evidence="5" id="KW-0408">Iron</keyword>
<dbReference type="PANTHER" id="PTHR47217">
    <property type="entry name" value="GLOBIN-LIKE PROTEIN"/>
    <property type="match status" value="1"/>
</dbReference>
<organism evidence="9 10">
    <name type="scientific">Amblyomma americanum</name>
    <name type="common">Lone star tick</name>
    <dbReference type="NCBI Taxonomy" id="6943"/>
    <lineage>
        <taxon>Eukaryota</taxon>
        <taxon>Metazoa</taxon>
        <taxon>Ecdysozoa</taxon>
        <taxon>Arthropoda</taxon>
        <taxon>Chelicerata</taxon>
        <taxon>Arachnida</taxon>
        <taxon>Acari</taxon>
        <taxon>Parasitiformes</taxon>
        <taxon>Ixodida</taxon>
        <taxon>Ixodoidea</taxon>
        <taxon>Ixodidae</taxon>
        <taxon>Amblyomminae</taxon>
        <taxon>Amblyomma</taxon>
    </lineage>
</organism>
<evidence type="ECO:0000256" key="5">
    <source>
        <dbReference type="ARBA" id="ARBA00023004"/>
    </source>
</evidence>
<evidence type="ECO:0000256" key="7">
    <source>
        <dbReference type="SAM" id="MobiDB-lite"/>
    </source>
</evidence>
<gene>
    <name evidence="9" type="ORF">V5799_023873</name>
</gene>